<evidence type="ECO:0000313" key="2">
    <source>
        <dbReference type="EMBL" id="MEE2051711.1"/>
    </source>
</evidence>
<dbReference type="Pfam" id="PF24596">
    <property type="entry name" value="DUF7620"/>
    <property type="match status" value="1"/>
</dbReference>
<evidence type="ECO:0000256" key="1">
    <source>
        <dbReference type="SAM" id="MobiDB-lite"/>
    </source>
</evidence>
<organism evidence="2 3">
    <name type="scientific">Nocardiopsis tropica</name>
    <dbReference type="NCBI Taxonomy" id="109330"/>
    <lineage>
        <taxon>Bacteria</taxon>
        <taxon>Bacillati</taxon>
        <taxon>Actinomycetota</taxon>
        <taxon>Actinomycetes</taxon>
        <taxon>Streptosporangiales</taxon>
        <taxon>Nocardiopsidaceae</taxon>
        <taxon>Nocardiopsis</taxon>
    </lineage>
</organism>
<dbReference type="EMBL" id="JAUUCC010000033">
    <property type="protein sequence ID" value="MEE2051711.1"/>
    <property type="molecule type" value="Genomic_DNA"/>
</dbReference>
<feature type="compositionally biased region" description="Basic and acidic residues" evidence="1">
    <location>
        <begin position="23"/>
        <end position="35"/>
    </location>
</feature>
<dbReference type="RefSeq" id="WP_330158773.1">
    <property type="nucleotide sequence ID" value="NZ_BAAAJA010000041.1"/>
</dbReference>
<accession>A0ABU7KR07</accession>
<proteinExistence type="predicted"/>
<protein>
    <submittedName>
        <fullName evidence="2">Uncharacterized protein</fullName>
    </submittedName>
</protein>
<feature type="region of interest" description="Disordered" evidence="1">
    <location>
        <begin position="16"/>
        <end position="35"/>
    </location>
</feature>
<sequence length="72" mass="8414">MKWCRKLRRKFDPPPVSRAELVQAREEADADTARTAEVDKQVRDIVARLRRQRTENHFGPLIWAALRGESDV</sequence>
<reference evidence="2 3" key="1">
    <citation type="submission" date="2023-07" db="EMBL/GenBank/DDBJ databases">
        <authorList>
            <person name="Girao M."/>
            <person name="Carvalho M.F."/>
        </authorList>
    </citation>
    <scope>NUCLEOTIDE SEQUENCE [LARGE SCALE GENOMIC DNA]</scope>
    <source>
        <strain evidence="2 3">66/93</strain>
    </source>
</reference>
<comment type="caution">
    <text evidence="2">The sequence shown here is derived from an EMBL/GenBank/DDBJ whole genome shotgun (WGS) entry which is preliminary data.</text>
</comment>
<evidence type="ECO:0000313" key="3">
    <source>
        <dbReference type="Proteomes" id="UP001348641"/>
    </source>
</evidence>
<gene>
    <name evidence="2" type="ORF">Q8A49_14520</name>
</gene>
<dbReference type="Proteomes" id="UP001348641">
    <property type="component" value="Unassembled WGS sequence"/>
</dbReference>
<dbReference type="InterPro" id="IPR056037">
    <property type="entry name" value="DUF7620"/>
</dbReference>
<name>A0ABU7KR07_9ACTN</name>